<sequence>MWLTDYIGNIKKTLSALKAAGGKIEDLNVIAIILDGLPSSFVHFCTTWDNRPDVDQTLDRLYNALMNADERLQKRDDDVMALAASKSLKFRRFEQKKSKNESKVNEKTKLTGKFHDSGASYHMAFDRKAFSSMEEGETNETIGLADNRRLSVKDIGQIKIEAWVDHQWKTVTMNNVRWIPELGKNLFSFKAATNHNFQIITSKQNVKAAK</sequence>
<protein>
    <submittedName>
        <fullName evidence="2">Integrase core domain protein</fullName>
    </submittedName>
</protein>
<dbReference type="OrthoDB" id="8029976at2759"/>
<evidence type="ECO:0000313" key="3">
    <source>
        <dbReference type="Proteomes" id="UP000036403"/>
    </source>
</evidence>
<evidence type="ECO:0000313" key="2">
    <source>
        <dbReference type="EMBL" id="KMQ82648.1"/>
    </source>
</evidence>
<dbReference type="Pfam" id="PF22936">
    <property type="entry name" value="Pol_BBD"/>
    <property type="match status" value="1"/>
</dbReference>
<dbReference type="InterPro" id="IPR054722">
    <property type="entry name" value="PolX-like_BBD"/>
</dbReference>
<proteinExistence type="predicted"/>
<dbReference type="EMBL" id="LBMM01023969">
    <property type="protein sequence ID" value="KMQ82648.1"/>
    <property type="molecule type" value="Genomic_DNA"/>
</dbReference>
<comment type="caution">
    <text evidence="2">The sequence shown here is derived from an EMBL/GenBank/DDBJ whole genome shotgun (WGS) entry which is preliminary data.</text>
</comment>
<keyword evidence="3" id="KW-1185">Reference proteome</keyword>
<accession>A0A0J7JWU6</accession>
<evidence type="ECO:0000259" key="1">
    <source>
        <dbReference type="Pfam" id="PF22936"/>
    </source>
</evidence>
<dbReference type="AlphaFoldDB" id="A0A0J7JWU6"/>
<dbReference type="STRING" id="67767.A0A0J7JWU6"/>
<dbReference type="Pfam" id="PF14223">
    <property type="entry name" value="Retrotran_gag_2"/>
    <property type="match status" value="1"/>
</dbReference>
<gene>
    <name evidence="2" type="ORF">RF55_22281</name>
</gene>
<reference evidence="2 3" key="1">
    <citation type="submission" date="2015-04" db="EMBL/GenBank/DDBJ databases">
        <title>Lasius niger genome sequencing.</title>
        <authorList>
            <person name="Konorov E.A."/>
            <person name="Nikitin M.A."/>
            <person name="Kirill M.V."/>
            <person name="Chang P."/>
        </authorList>
    </citation>
    <scope>NUCLEOTIDE SEQUENCE [LARGE SCALE GENOMIC DNA]</scope>
    <source>
        <tissue evidence="2">Whole</tissue>
    </source>
</reference>
<dbReference type="PaxDb" id="67767-A0A0J7JWU6"/>
<feature type="domain" description="Retrovirus-related Pol polyprotein from transposon TNT 1-94-like beta-barrel" evidence="1">
    <location>
        <begin position="115"/>
        <end position="196"/>
    </location>
</feature>
<dbReference type="Proteomes" id="UP000036403">
    <property type="component" value="Unassembled WGS sequence"/>
</dbReference>
<name>A0A0J7JWU6_LASNI</name>
<organism evidence="2 3">
    <name type="scientific">Lasius niger</name>
    <name type="common">Black garden ant</name>
    <dbReference type="NCBI Taxonomy" id="67767"/>
    <lineage>
        <taxon>Eukaryota</taxon>
        <taxon>Metazoa</taxon>
        <taxon>Ecdysozoa</taxon>
        <taxon>Arthropoda</taxon>
        <taxon>Hexapoda</taxon>
        <taxon>Insecta</taxon>
        <taxon>Pterygota</taxon>
        <taxon>Neoptera</taxon>
        <taxon>Endopterygota</taxon>
        <taxon>Hymenoptera</taxon>
        <taxon>Apocrita</taxon>
        <taxon>Aculeata</taxon>
        <taxon>Formicoidea</taxon>
        <taxon>Formicidae</taxon>
        <taxon>Formicinae</taxon>
        <taxon>Lasius</taxon>
        <taxon>Lasius</taxon>
    </lineage>
</organism>